<feature type="region of interest" description="Disordered" evidence="4">
    <location>
        <begin position="1"/>
        <end position="108"/>
    </location>
</feature>
<evidence type="ECO:0000313" key="7">
    <source>
        <dbReference type="Proteomes" id="UP000743370"/>
    </source>
</evidence>
<feature type="domain" description="DYW" evidence="5">
    <location>
        <begin position="1246"/>
        <end position="1306"/>
    </location>
</feature>
<dbReference type="InterPro" id="IPR046960">
    <property type="entry name" value="PPR_At4g14850-like_plant"/>
</dbReference>
<feature type="repeat" description="PPR" evidence="3">
    <location>
        <begin position="728"/>
        <end position="762"/>
    </location>
</feature>
<feature type="compositionally biased region" description="Polar residues" evidence="4">
    <location>
        <begin position="43"/>
        <end position="56"/>
    </location>
</feature>
<protein>
    <submittedName>
        <fullName evidence="6">Pentatricopeptide repeat-containing protein</fullName>
    </submittedName>
</protein>
<evidence type="ECO:0000256" key="2">
    <source>
        <dbReference type="ARBA" id="ARBA00022737"/>
    </source>
</evidence>
<dbReference type="FunFam" id="1.25.40.10:FF:000364">
    <property type="entry name" value="Pentatricopeptide repeat (PPR-like) superfamily protein"/>
    <property type="match status" value="1"/>
</dbReference>
<feature type="compositionally biased region" description="Basic and acidic residues" evidence="4">
    <location>
        <begin position="201"/>
        <end position="210"/>
    </location>
</feature>
<evidence type="ECO:0000313" key="6">
    <source>
        <dbReference type="EMBL" id="KAG2408089.1"/>
    </source>
</evidence>
<dbReference type="Pfam" id="PF20431">
    <property type="entry name" value="E_motif"/>
    <property type="match status" value="1"/>
</dbReference>
<dbReference type="InterPro" id="IPR007573">
    <property type="entry name" value="QWRF"/>
</dbReference>
<dbReference type="FunFam" id="1.25.40.10:FF:000463">
    <property type="entry name" value="Pentatricopeptide repeat-containing protein"/>
    <property type="match status" value="1"/>
</dbReference>
<dbReference type="Pfam" id="PF14432">
    <property type="entry name" value="DYW_deaminase"/>
    <property type="match status" value="1"/>
</dbReference>
<dbReference type="FunFam" id="1.25.40.10:FF:001104">
    <property type="entry name" value="Uncharacterized protein"/>
    <property type="match status" value="1"/>
</dbReference>
<proteinExistence type="inferred from homology"/>
<evidence type="ECO:0000259" key="5">
    <source>
        <dbReference type="Pfam" id="PF14432"/>
    </source>
</evidence>
<keyword evidence="2" id="KW-0677">Repeat</keyword>
<dbReference type="EMBL" id="JABFOF010000001">
    <property type="protein sequence ID" value="KAG2408089.1"/>
    <property type="molecule type" value="Genomic_DNA"/>
</dbReference>
<accession>A0A8T0L807</accession>
<dbReference type="Pfam" id="PF13041">
    <property type="entry name" value="PPR_2"/>
    <property type="match status" value="2"/>
</dbReference>
<dbReference type="Pfam" id="PF04484">
    <property type="entry name" value="QWRF"/>
    <property type="match status" value="2"/>
</dbReference>
<dbReference type="SUPFAM" id="SSF48452">
    <property type="entry name" value="TPR-like"/>
    <property type="match status" value="1"/>
</dbReference>
<dbReference type="Pfam" id="PF12854">
    <property type="entry name" value="PPR_1"/>
    <property type="match status" value="1"/>
</dbReference>
<dbReference type="GO" id="GO:0009451">
    <property type="term" value="P:RNA modification"/>
    <property type="evidence" value="ECO:0007669"/>
    <property type="project" value="InterPro"/>
</dbReference>
<feature type="region of interest" description="Disordered" evidence="4">
    <location>
        <begin position="152"/>
        <end position="210"/>
    </location>
</feature>
<feature type="compositionally biased region" description="Polar residues" evidence="4">
    <location>
        <begin position="63"/>
        <end position="74"/>
    </location>
</feature>
<dbReference type="InterPro" id="IPR002885">
    <property type="entry name" value="PPR_rpt"/>
</dbReference>
<evidence type="ECO:0000256" key="4">
    <source>
        <dbReference type="SAM" id="MobiDB-lite"/>
    </source>
</evidence>
<dbReference type="Gene3D" id="1.25.40.10">
    <property type="entry name" value="Tetratricopeptide repeat domain"/>
    <property type="match status" value="4"/>
</dbReference>
<feature type="repeat" description="PPR" evidence="3">
    <location>
        <begin position="829"/>
        <end position="863"/>
    </location>
</feature>
<name>A0A8T0L807_PHAAN</name>
<dbReference type="GO" id="GO:0010467">
    <property type="term" value="P:gene expression"/>
    <property type="evidence" value="ECO:0007669"/>
    <property type="project" value="UniProtKB-ARBA"/>
</dbReference>
<feature type="compositionally biased region" description="Polar residues" evidence="4">
    <location>
        <begin position="162"/>
        <end position="174"/>
    </location>
</feature>
<feature type="compositionally biased region" description="Low complexity" evidence="4">
    <location>
        <begin position="336"/>
        <end position="381"/>
    </location>
</feature>
<feature type="repeat" description="PPR" evidence="3">
    <location>
        <begin position="930"/>
        <end position="964"/>
    </location>
</feature>
<sequence>MDVCESEQALRKHRTGTRQPLGLAEKNNAITSRRLATREITSRYRSPSPTRATPSGSRRCPSPSLTRPTTQASSKLLPKRAQSTERKRPATPPSPPRPSTPVQDSSIDVNLSSRRAAGSRMPEVLWPSTMRSLSVSFQSDTISIPVIKKEKPVTSAVDRTLRPNSNVTHKQVQTPIVRKPTPERKRSPLKGNNASNQTENSKPDDGLHSRWIDQHRWPGRISGKVCSSASSRGIDHTDKTTRTLNSSVPGTSVSSLRRLSLPGDASKPLRKASSDASRLMLLVESGRIGGEVRPIDDNVHVLRPHKFVPAITLDKTGLAVTGVRSQFLPNPGSGHPSPSKTSVLSSSSSRGVVSPSRSRPSTPPRGVSPSRIRPTNSSNQSNNSISVLSFIADFKKGKKGAALVEEAHQLRLLYNRKRINLQQLQLELKLNSILNDQMAYLDDWAVLESGHINALSGTVEDLEASTLRLPLTGGAKADIEHLKLAICSAVDAMQAMGSAICPLLSRVDGMNNLIAEVAVVSAQEKAMLDECEALLNFATAMQVEEYSLRTHLMQIKQGFMMIRGDISRNTLLALINKACTFPHLAETHAQLIRNGYHHDLATVTKLTQKLFDVGAANHARALFFSVPKPDIFLFNVVIKGLSFFPNASSVSLYTHLRKNTSLSPDNFTYAFAVAACPDDKLGMCLHTHAVIDGFASNLFVASALVDLYCKFSRVGYARKVFDKIPERDTVLWNTMITGLVRNCCYDDSVQVFRDMVAQKVQLDSTTVATVLPAVAEMQEGKVGMGIQCLALKLGFHFDDYVLTGLISVFSKCGDVDTAKLLFGMIKKPDLVSYNAMISGFSCNGETECGVKLFRELLVSGERVSSSTMVGLIPVSSPFGHLHLACCIQGFCVKSGFILHPLVSTALTTIYSRLNEIDLARRLFDESSEKTVAAWNAMISGYTQNGLTETAISLFQEMMATDFIPNPVTITSILSACAQLGALSFGKWVHQLITSKNLEPNIYVLTALIDMYAKCGNILEAWQLFDSMSEKNTVTWNTMIFGYGLHGYGHEALQLFNEMLELGFQPSSVTFLSVLYACSHAGLVREGDEIFNAMVNKYRIVPLAEHYACMVDILGRAGQLQKALEFVRRMPVEPGPAVWGTLLGACMIHKDTKIARVASERLFELDSGSVGYYVLLSNIYSAERNFPKAASVREVVKKRKLSKTPGCTLIEVNGSPHVFVSGDRSHSQALAIYAKLEKLTSKMREMGYKPETVTALHDVEEEEKELMFNVHSEKLAIAFGLITSEPGTEIRIIKNLRLGMPTDSTISKMGPVLVVIIGEAEQVFFQSHISFCQINPAPAQPQPQPQPQPQGC</sequence>
<dbReference type="GO" id="GO:0003723">
    <property type="term" value="F:RNA binding"/>
    <property type="evidence" value="ECO:0007669"/>
    <property type="project" value="InterPro"/>
</dbReference>
<comment type="caution">
    <text evidence="6">The sequence shown here is derived from an EMBL/GenBank/DDBJ whole genome shotgun (WGS) entry which is preliminary data.</text>
</comment>
<evidence type="ECO:0000256" key="3">
    <source>
        <dbReference type="PROSITE-ProRule" id="PRU00708"/>
    </source>
</evidence>
<dbReference type="InterPro" id="IPR046848">
    <property type="entry name" value="E_motif"/>
</dbReference>
<reference evidence="6 7" key="1">
    <citation type="submission" date="2020-05" db="EMBL/GenBank/DDBJ databases">
        <title>Vigna angularis (adzuki bean) Var. LongXiaoDou No. 4 denovo assembly.</title>
        <authorList>
            <person name="Xiang H."/>
        </authorList>
    </citation>
    <scope>NUCLEOTIDE SEQUENCE [LARGE SCALE GENOMIC DNA]</scope>
    <source>
        <tissue evidence="6">Leaf</tissue>
    </source>
</reference>
<dbReference type="PROSITE" id="PS51375">
    <property type="entry name" value="PPR"/>
    <property type="match status" value="5"/>
</dbReference>
<dbReference type="GO" id="GO:0008270">
    <property type="term" value="F:zinc ion binding"/>
    <property type="evidence" value="ECO:0007669"/>
    <property type="project" value="InterPro"/>
</dbReference>
<feature type="repeat" description="PPR" evidence="3">
    <location>
        <begin position="1031"/>
        <end position="1065"/>
    </location>
</feature>
<dbReference type="PANTHER" id="PTHR47926:SF452">
    <property type="entry name" value="PENTATRICOPEPTIDE REPEAT-CONTAINING PROTEIN"/>
    <property type="match status" value="1"/>
</dbReference>
<dbReference type="NCBIfam" id="TIGR00756">
    <property type="entry name" value="PPR"/>
    <property type="match status" value="5"/>
</dbReference>
<feature type="region of interest" description="Disordered" evidence="4">
    <location>
        <begin position="324"/>
        <end position="381"/>
    </location>
</feature>
<dbReference type="InterPro" id="IPR011990">
    <property type="entry name" value="TPR-like_helical_dom_sf"/>
</dbReference>
<feature type="region of interest" description="Disordered" evidence="4">
    <location>
        <begin position="222"/>
        <end position="274"/>
    </location>
</feature>
<feature type="compositionally biased region" description="Polar residues" evidence="4">
    <location>
        <begin position="242"/>
        <end position="257"/>
    </location>
</feature>
<dbReference type="FunFam" id="1.25.40.10:FF:000073">
    <property type="entry name" value="Pentatricopeptide repeat-containing protein chloroplastic"/>
    <property type="match status" value="1"/>
</dbReference>
<dbReference type="PANTHER" id="PTHR47926">
    <property type="entry name" value="PENTATRICOPEPTIDE REPEAT-CONTAINING PROTEIN"/>
    <property type="match status" value="1"/>
</dbReference>
<comment type="similarity">
    <text evidence="1">Belongs to the PPR family. PCMP-H subfamily.</text>
</comment>
<feature type="repeat" description="PPR" evidence="3">
    <location>
        <begin position="1000"/>
        <end position="1030"/>
    </location>
</feature>
<dbReference type="GO" id="GO:0016071">
    <property type="term" value="P:mRNA metabolic process"/>
    <property type="evidence" value="ECO:0007669"/>
    <property type="project" value="UniProtKB-ARBA"/>
</dbReference>
<gene>
    <name evidence="6" type="ORF">HKW66_Vig0029110</name>
</gene>
<feature type="compositionally biased region" description="Pro residues" evidence="4">
    <location>
        <begin position="90"/>
        <end position="99"/>
    </location>
</feature>
<feature type="compositionally biased region" description="Polar residues" evidence="4">
    <location>
        <begin position="190"/>
        <end position="200"/>
    </location>
</feature>
<dbReference type="InterPro" id="IPR032867">
    <property type="entry name" value="DYW_dom"/>
</dbReference>
<dbReference type="Pfam" id="PF01535">
    <property type="entry name" value="PPR"/>
    <property type="match status" value="4"/>
</dbReference>
<dbReference type="Proteomes" id="UP000743370">
    <property type="component" value="Unassembled WGS sequence"/>
</dbReference>
<organism evidence="6 7">
    <name type="scientific">Phaseolus angularis</name>
    <name type="common">Azuki bean</name>
    <name type="synonym">Vigna angularis</name>
    <dbReference type="NCBI Taxonomy" id="3914"/>
    <lineage>
        <taxon>Eukaryota</taxon>
        <taxon>Viridiplantae</taxon>
        <taxon>Streptophyta</taxon>
        <taxon>Embryophyta</taxon>
        <taxon>Tracheophyta</taxon>
        <taxon>Spermatophyta</taxon>
        <taxon>Magnoliopsida</taxon>
        <taxon>eudicotyledons</taxon>
        <taxon>Gunneridae</taxon>
        <taxon>Pentapetalae</taxon>
        <taxon>rosids</taxon>
        <taxon>fabids</taxon>
        <taxon>Fabales</taxon>
        <taxon>Fabaceae</taxon>
        <taxon>Papilionoideae</taxon>
        <taxon>50 kb inversion clade</taxon>
        <taxon>NPAAA clade</taxon>
        <taxon>indigoferoid/millettioid clade</taxon>
        <taxon>Phaseoleae</taxon>
        <taxon>Vigna</taxon>
    </lineage>
</organism>
<evidence type="ECO:0000256" key="1">
    <source>
        <dbReference type="ARBA" id="ARBA00006643"/>
    </source>
</evidence>